<accession>A0A369KTF2</accession>
<evidence type="ECO:0000313" key="2">
    <source>
        <dbReference type="EMBL" id="RDB35033.1"/>
    </source>
</evidence>
<dbReference type="Pfam" id="PF01695">
    <property type="entry name" value="IstB_IS21"/>
    <property type="match status" value="1"/>
</dbReference>
<dbReference type="AlphaFoldDB" id="A0A369KTF2"/>
<proteinExistence type="predicted"/>
<comment type="caution">
    <text evidence="2">The sequence shown here is derived from an EMBL/GenBank/DDBJ whole genome shotgun (WGS) entry which is preliminary data.</text>
</comment>
<gene>
    <name evidence="2" type="ORF">DCC88_12245</name>
</gene>
<keyword evidence="3" id="KW-1185">Reference proteome</keyword>
<evidence type="ECO:0000259" key="1">
    <source>
        <dbReference type="Pfam" id="PF01695"/>
    </source>
</evidence>
<evidence type="ECO:0000313" key="3">
    <source>
        <dbReference type="Proteomes" id="UP000253934"/>
    </source>
</evidence>
<protein>
    <recommendedName>
        <fullName evidence="1">IstB-like ATP-binding domain-containing protein</fullName>
    </recommendedName>
</protein>
<sequence length="39" mass="4474">MFEDPVIAEAIVDRLRNPSQIITLKGGSYREKLKITKKD</sequence>
<dbReference type="EMBL" id="QOVW01000115">
    <property type="protein sequence ID" value="RDB35033.1"/>
    <property type="molecule type" value="Genomic_DNA"/>
</dbReference>
<organism evidence="2 3">
    <name type="scientific">Spirobacillus cienkowskii</name>
    <dbReference type="NCBI Taxonomy" id="495820"/>
    <lineage>
        <taxon>Bacteria</taxon>
        <taxon>Pseudomonadati</taxon>
        <taxon>Bdellovibrionota</taxon>
        <taxon>Oligoflexia</taxon>
        <taxon>Silvanigrellales</taxon>
        <taxon>Spirobacillus</taxon>
    </lineage>
</organism>
<name>A0A369KTF2_9BACT</name>
<reference evidence="2" key="1">
    <citation type="submission" date="2018-04" db="EMBL/GenBank/DDBJ databases">
        <title>Draft genome sequence of the Candidatus Spirobacillus cienkowskii, a pathogen of freshwater Daphnia species, reconstructed from hemolymph metagenomic reads.</title>
        <authorList>
            <person name="Bresciani L."/>
            <person name="Lemos L.N."/>
            <person name="Wale N."/>
            <person name="Lin J.Y."/>
            <person name="Fernandes G.R."/>
            <person name="Duffy M.A."/>
            <person name="Rodrigues J.M."/>
        </authorList>
    </citation>
    <scope>NUCLEOTIDE SEQUENCE [LARGE SCALE GENOMIC DNA]</scope>
    <source>
        <strain evidence="2">Binning01</strain>
    </source>
</reference>
<dbReference type="GO" id="GO:0005524">
    <property type="term" value="F:ATP binding"/>
    <property type="evidence" value="ECO:0007669"/>
    <property type="project" value="InterPro"/>
</dbReference>
<dbReference type="Proteomes" id="UP000253934">
    <property type="component" value="Unassembled WGS sequence"/>
</dbReference>
<dbReference type="InterPro" id="IPR002611">
    <property type="entry name" value="IstB_ATP-bd"/>
</dbReference>
<feature type="domain" description="IstB-like ATP-binding" evidence="1">
    <location>
        <begin position="1"/>
        <end position="34"/>
    </location>
</feature>